<gene>
    <name evidence="3" type="ORF">QQX03_09925</name>
</gene>
<evidence type="ECO:0000256" key="1">
    <source>
        <dbReference type="SAM" id="MobiDB-lite"/>
    </source>
</evidence>
<dbReference type="RefSeq" id="WP_285975575.1">
    <property type="nucleotide sequence ID" value="NZ_CP127221.1"/>
</dbReference>
<feature type="region of interest" description="Disordered" evidence="1">
    <location>
        <begin position="110"/>
        <end position="133"/>
    </location>
</feature>
<accession>A0A9Y2F4R2</accession>
<evidence type="ECO:0000256" key="2">
    <source>
        <dbReference type="SAM" id="SignalP"/>
    </source>
</evidence>
<name>A0A9Y2F4R2_9SPHN</name>
<sequence>MKKYVLIASLAAVAACSQAETAPEAEVTEEVAEAAQPLALDGKATPGTYKITRENGDVIMEEVRADGSYTATMPDGSVENGTWEQPSPDVFCSTSDEEGAAQECADEKYGDNGEWLSTGRETGNTSIVERVEG</sequence>
<reference evidence="3 4" key="1">
    <citation type="submission" date="2023-06" db="EMBL/GenBank/DDBJ databases">
        <title>Altererythrobacter rubellus NBRC 112769 genome.</title>
        <authorList>
            <person name="Zhang K."/>
        </authorList>
    </citation>
    <scope>NUCLEOTIDE SEQUENCE [LARGE SCALE GENOMIC DNA]</scope>
    <source>
        <strain evidence="3 4">NBRC 112769</strain>
    </source>
</reference>
<keyword evidence="4" id="KW-1185">Reference proteome</keyword>
<dbReference type="KEGG" id="arue:QQX03_09925"/>
<evidence type="ECO:0008006" key="5">
    <source>
        <dbReference type="Google" id="ProtNLM"/>
    </source>
</evidence>
<proteinExistence type="predicted"/>
<keyword evidence="2" id="KW-0732">Signal</keyword>
<dbReference type="AlphaFoldDB" id="A0A9Y2F4R2"/>
<feature type="signal peptide" evidence="2">
    <location>
        <begin position="1"/>
        <end position="21"/>
    </location>
</feature>
<organism evidence="3 4">
    <name type="scientific">Altererythrobacter rubellus</name>
    <dbReference type="NCBI Taxonomy" id="2173831"/>
    <lineage>
        <taxon>Bacteria</taxon>
        <taxon>Pseudomonadati</taxon>
        <taxon>Pseudomonadota</taxon>
        <taxon>Alphaproteobacteria</taxon>
        <taxon>Sphingomonadales</taxon>
        <taxon>Erythrobacteraceae</taxon>
        <taxon>Altererythrobacter</taxon>
    </lineage>
</organism>
<dbReference type="PROSITE" id="PS51257">
    <property type="entry name" value="PROKAR_LIPOPROTEIN"/>
    <property type="match status" value="1"/>
</dbReference>
<evidence type="ECO:0000313" key="3">
    <source>
        <dbReference type="EMBL" id="WIW95260.1"/>
    </source>
</evidence>
<dbReference type="Proteomes" id="UP001231445">
    <property type="component" value="Chromosome"/>
</dbReference>
<feature type="region of interest" description="Disordered" evidence="1">
    <location>
        <begin position="69"/>
        <end position="98"/>
    </location>
</feature>
<feature type="chain" id="PRO_5040948180" description="Lipoprotein" evidence="2">
    <location>
        <begin position="22"/>
        <end position="133"/>
    </location>
</feature>
<dbReference type="EMBL" id="CP127221">
    <property type="protein sequence ID" value="WIW95260.1"/>
    <property type="molecule type" value="Genomic_DNA"/>
</dbReference>
<evidence type="ECO:0000313" key="4">
    <source>
        <dbReference type="Proteomes" id="UP001231445"/>
    </source>
</evidence>
<protein>
    <recommendedName>
        <fullName evidence="5">Lipoprotein</fullName>
    </recommendedName>
</protein>